<dbReference type="InterPro" id="IPR002126">
    <property type="entry name" value="Cadherin-like_dom"/>
</dbReference>
<evidence type="ECO:0000256" key="9">
    <source>
        <dbReference type="ARBA" id="ARBA00023136"/>
    </source>
</evidence>
<dbReference type="GO" id="GO:0005509">
    <property type="term" value="F:calcium ion binding"/>
    <property type="evidence" value="ECO:0007669"/>
    <property type="project" value="UniProtKB-UniRule"/>
</dbReference>
<keyword evidence="11" id="KW-0325">Glycoprotein</keyword>
<feature type="domain" description="Cadherin" evidence="14">
    <location>
        <begin position="137"/>
        <end position="239"/>
    </location>
</feature>
<keyword evidence="7" id="KW-0130">Cell adhesion</keyword>
<evidence type="ECO:0000256" key="7">
    <source>
        <dbReference type="ARBA" id="ARBA00022889"/>
    </source>
</evidence>
<evidence type="ECO:0000256" key="3">
    <source>
        <dbReference type="ARBA" id="ARBA00022692"/>
    </source>
</evidence>
<evidence type="ECO:0000256" key="6">
    <source>
        <dbReference type="ARBA" id="ARBA00022837"/>
    </source>
</evidence>
<dbReference type="STRING" id="407821.A0A087T1V6"/>
<dbReference type="GO" id="GO:0007156">
    <property type="term" value="P:homophilic cell adhesion via plasma membrane adhesion molecules"/>
    <property type="evidence" value="ECO:0007669"/>
    <property type="project" value="InterPro"/>
</dbReference>
<dbReference type="OMA" id="FCILICV"/>
<feature type="non-terminal residue" evidence="15">
    <location>
        <position position="1"/>
    </location>
</feature>
<evidence type="ECO:0000256" key="4">
    <source>
        <dbReference type="ARBA" id="ARBA00022729"/>
    </source>
</evidence>
<evidence type="ECO:0000256" key="5">
    <source>
        <dbReference type="ARBA" id="ARBA00022737"/>
    </source>
</evidence>
<name>A0A087T1V6_STEMI</name>
<evidence type="ECO:0000256" key="12">
    <source>
        <dbReference type="PROSITE-ProRule" id="PRU00043"/>
    </source>
</evidence>
<evidence type="ECO:0000256" key="10">
    <source>
        <dbReference type="ARBA" id="ARBA00023157"/>
    </source>
</evidence>
<gene>
    <name evidence="15" type="ORF">X975_07003</name>
</gene>
<dbReference type="GO" id="GO:0005886">
    <property type="term" value="C:plasma membrane"/>
    <property type="evidence" value="ECO:0007669"/>
    <property type="project" value="InterPro"/>
</dbReference>
<keyword evidence="10" id="KW-1015">Disulfide bond</keyword>
<dbReference type="FunFam" id="2.60.40.60:FF:000039">
    <property type="entry name" value="FAT atypical cadherin 3"/>
    <property type="match status" value="1"/>
</dbReference>
<dbReference type="FunFam" id="2.60.40.60:FF:000013">
    <property type="entry name" value="Cadherin EGF LAG seven-pass G-type receptor"/>
    <property type="match status" value="1"/>
</dbReference>
<dbReference type="Proteomes" id="UP000054359">
    <property type="component" value="Unassembled WGS sequence"/>
</dbReference>
<dbReference type="InterPro" id="IPR020894">
    <property type="entry name" value="Cadherin_CS"/>
</dbReference>
<dbReference type="GO" id="GO:0030855">
    <property type="term" value="P:epithelial cell differentiation"/>
    <property type="evidence" value="ECO:0007669"/>
    <property type="project" value="UniProtKB-ARBA"/>
</dbReference>
<dbReference type="EMBL" id="KK113014">
    <property type="protein sequence ID" value="KFM59095.1"/>
    <property type="molecule type" value="Genomic_DNA"/>
</dbReference>
<dbReference type="InterPro" id="IPR050174">
    <property type="entry name" value="Protocadherin/Cadherin-CA"/>
</dbReference>
<dbReference type="OrthoDB" id="6491773at2759"/>
<feature type="transmembrane region" description="Helical" evidence="13">
    <location>
        <begin position="584"/>
        <end position="608"/>
    </location>
</feature>
<dbReference type="SUPFAM" id="SSF49313">
    <property type="entry name" value="Cadherin-like"/>
    <property type="match status" value="4"/>
</dbReference>
<organism evidence="15 16">
    <name type="scientific">Stegodyphus mimosarum</name>
    <name type="common">African social velvet spider</name>
    <dbReference type="NCBI Taxonomy" id="407821"/>
    <lineage>
        <taxon>Eukaryota</taxon>
        <taxon>Metazoa</taxon>
        <taxon>Ecdysozoa</taxon>
        <taxon>Arthropoda</taxon>
        <taxon>Chelicerata</taxon>
        <taxon>Arachnida</taxon>
        <taxon>Araneae</taxon>
        <taxon>Araneomorphae</taxon>
        <taxon>Entelegynae</taxon>
        <taxon>Eresoidea</taxon>
        <taxon>Eresidae</taxon>
        <taxon>Stegodyphus</taxon>
    </lineage>
</organism>
<feature type="domain" description="Cadherin" evidence="14">
    <location>
        <begin position="16"/>
        <end position="126"/>
    </location>
</feature>
<protein>
    <submittedName>
        <fullName evidence="15">Cadherin-23</fullName>
    </submittedName>
</protein>
<comment type="subcellular location">
    <subcellularLocation>
        <location evidence="1">Membrane</location>
        <topology evidence="1">Single-pass membrane protein</topology>
    </subcellularLocation>
</comment>
<keyword evidence="5" id="KW-0677">Repeat</keyword>
<dbReference type="Gene3D" id="2.60.40.60">
    <property type="entry name" value="Cadherins"/>
    <property type="match status" value="4"/>
</dbReference>
<feature type="non-terminal residue" evidence="15">
    <location>
        <position position="667"/>
    </location>
</feature>
<keyword evidence="2" id="KW-0245">EGF-like domain</keyword>
<dbReference type="Pfam" id="PF00028">
    <property type="entry name" value="Cadherin"/>
    <property type="match status" value="3"/>
</dbReference>
<feature type="domain" description="Cadherin" evidence="14">
    <location>
        <begin position="362"/>
        <end position="491"/>
    </location>
</feature>
<dbReference type="PANTHER" id="PTHR24028:SF328">
    <property type="entry name" value="CADHERIN-3"/>
    <property type="match status" value="1"/>
</dbReference>
<sequence>VVIKILDENDNAPEFVQQIYTAVIPENVPTDFSIVTVKATDADSGKNGEVQYFIQDDTDSQPVSFFAVDSETGVVSVIRALSGKGRSEPYTVKIRAVDKGIPPLVSFCHLLVVVGDISTNDGVPQFIRPTAGEVAYIHENVTVGTEVFQVVAFDPDNSNTANGKVAYKLLDDQSSEDHDYEFVIDAATGIITTQAPLDRERKENYTMIVVAHDFGFPPQEAHRVLRIFVLDVDDSDPQFERPLKSQPIEIRLKEEEPIGTIAGVVKAVDNDTGVNSVIDYYILNGNDDDVFGIRRSSDNKGELIVQKRIDGENITKFTLTIKVSKPSEPVTEFGQPYNYQDLSQTQVTILIEDIDDNSPAFETSSYVLGARGNTEIDTELVILHASDPDASSSPILYSIRNITFIRPSTQQNMEVLEVFHVNPQSGVLSNNEPLGKYVGGHFDITVEARSSPGVHNVAFANVKIYILQDRDLLKFVFYKRPNEVREIIPEFEKALKLAVAQPISLNIYDTNFYARNDGSLDFESTSSCFQLLENDVIIEPKKVMKILNQAKSSTVKDLYTNYSVVAIESCAPSREAYKMLWSEIVVLIVAALIAVASFIFCILICVMYSNYTKKLKRTSYFHSVYMTENGGHPPILSPAEQQRIYEWQEMNAPLADAASFRSYPTLR</sequence>
<evidence type="ECO:0000256" key="2">
    <source>
        <dbReference type="ARBA" id="ARBA00022536"/>
    </source>
</evidence>
<dbReference type="GO" id="GO:0048513">
    <property type="term" value="P:animal organ development"/>
    <property type="evidence" value="ECO:0007669"/>
    <property type="project" value="UniProtKB-ARBA"/>
</dbReference>
<dbReference type="GO" id="GO:0048589">
    <property type="term" value="P:developmental growth"/>
    <property type="evidence" value="ECO:0007669"/>
    <property type="project" value="UniProtKB-ARBA"/>
</dbReference>
<dbReference type="AlphaFoldDB" id="A0A087T1V6"/>
<evidence type="ECO:0000256" key="13">
    <source>
        <dbReference type="SAM" id="Phobius"/>
    </source>
</evidence>
<dbReference type="GO" id="GO:0001736">
    <property type="term" value="P:establishment of planar polarity"/>
    <property type="evidence" value="ECO:0007669"/>
    <property type="project" value="UniProtKB-ARBA"/>
</dbReference>
<keyword evidence="3 13" id="KW-0812">Transmembrane</keyword>
<keyword evidence="16" id="KW-1185">Reference proteome</keyword>
<dbReference type="InterPro" id="IPR015919">
    <property type="entry name" value="Cadherin-like_sf"/>
</dbReference>
<dbReference type="GO" id="GO:0007424">
    <property type="term" value="P:open tracheal system development"/>
    <property type="evidence" value="ECO:0007669"/>
    <property type="project" value="UniProtKB-ARBA"/>
</dbReference>
<dbReference type="PRINTS" id="PR00205">
    <property type="entry name" value="CADHERIN"/>
</dbReference>
<evidence type="ECO:0000259" key="14">
    <source>
        <dbReference type="PROSITE" id="PS50268"/>
    </source>
</evidence>
<evidence type="ECO:0000256" key="1">
    <source>
        <dbReference type="ARBA" id="ARBA00004167"/>
    </source>
</evidence>
<feature type="domain" description="Cadherin" evidence="14">
    <location>
        <begin position="244"/>
        <end position="361"/>
    </location>
</feature>
<evidence type="ECO:0000256" key="8">
    <source>
        <dbReference type="ARBA" id="ARBA00022989"/>
    </source>
</evidence>
<dbReference type="CDD" id="cd11304">
    <property type="entry name" value="Cadherin_repeat"/>
    <property type="match status" value="4"/>
</dbReference>
<evidence type="ECO:0000313" key="16">
    <source>
        <dbReference type="Proteomes" id="UP000054359"/>
    </source>
</evidence>
<proteinExistence type="predicted"/>
<dbReference type="PANTHER" id="PTHR24028">
    <property type="entry name" value="CADHERIN-87A"/>
    <property type="match status" value="1"/>
</dbReference>
<dbReference type="PROSITE" id="PS00232">
    <property type="entry name" value="CADHERIN_1"/>
    <property type="match status" value="1"/>
</dbReference>
<dbReference type="PROSITE" id="PS50268">
    <property type="entry name" value="CADHERIN_2"/>
    <property type="match status" value="4"/>
</dbReference>
<reference evidence="15 16" key="1">
    <citation type="submission" date="2013-11" db="EMBL/GenBank/DDBJ databases">
        <title>Genome sequencing of Stegodyphus mimosarum.</title>
        <authorList>
            <person name="Bechsgaard J."/>
        </authorList>
    </citation>
    <scope>NUCLEOTIDE SEQUENCE [LARGE SCALE GENOMIC DNA]</scope>
</reference>
<dbReference type="SMART" id="SM00112">
    <property type="entry name" value="CA"/>
    <property type="match status" value="4"/>
</dbReference>
<accession>A0A087T1V6</accession>
<keyword evidence="4" id="KW-0732">Signal</keyword>
<keyword evidence="6 12" id="KW-0106">Calcium</keyword>
<evidence type="ECO:0000313" key="15">
    <source>
        <dbReference type="EMBL" id="KFM59095.1"/>
    </source>
</evidence>
<evidence type="ECO:0000256" key="11">
    <source>
        <dbReference type="ARBA" id="ARBA00023180"/>
    </source>
</evidence>
<dbReference type="GO" id="GO:0007163">
    <property type="term" value="P:establishment or maintenance of cell polarity"/>
    <property type="evidence" value="ECO:0007669"/>
    <property type="project" value="UniProtKB-ARBA"/>
</dbReference>
<keyword evidence="9 13" id="KW-0472">Membrane</keyword>
<keyword evidence="8 13" id="KW-1133">Transmembrane helix</keyword>